<feature type="compositionally biased region" description="Basic and acidic residues" evidence="1">
    <location>
        <begin position="688"/>
        <end position="703"/>
    </location>
</feature>
<feature type="compositionally biased region" description="Basic and acidic residues" evidence="1">
    <location>
        <begin position="305"/>
        <end position="315"/>
    </location>
</feature>
<feature type="compositionally biased region" description="Basic and acidic residues" evidence="1">
    <location>
        <begin position="1204"/>
        <end position="1266"/>
    </location>
</feature>
<keyword evidence="3" id="KW-1185">Reference proteome</keyword>
<feature type="compositionally biased region" description="Basic residues" evidence="1">
    <location>
        <begin position="187"/>
        <end position="203"/>
    </location>
</feature>
<evidence type="ECO:0000256" key="1">
    <source>
        <dbReference type="SAM" id="MobiDB-lite"/>
    </source>
</evidence>
<feature type="compositionally biased region" description="Basic and acidic residues" evidence="1">
    <location>
        <begin position="1382"/>
        <end position="1400"/>
    </location>
</feature>
<dbReference type="EMBL" id="CAXLJM020000046">
    <property type="protein sequence ID" value="CAL8111085.1"/>
    <property type="molecule type" value="Genomic_DNA"/>
</dbReference>
<feature type="region of interest" description="Disordered" evidence="1">
    <location>
        <begin position="1529"/>
        <end position="1561"/>
    </location>
</feature>
<feature type="compositionally biased region" description="Basic and acidic residues" evidence="1">
    <location>
        <begin position="282"/>
        <end position="291"/>
    </location>
</feature>
<sequence>MDDGERIELPENISEAEVVEIVRELLGDDDMTDEELIEAFRSGMFQELCPDIEKYAEERKVAKKKAESPKPGKSDSVKPKIKQERKISEDERGKAMQDPESDRIKKCEAIKPKVKVEVMSSSSEDERRKIKQKIESVKKYGETSKPKVKIEHFSSSEDERERSREKVQVKRELLKPKHSSTSDHSRDRSRKREKKKKKVKKIVKYISSSSSSSSTSRSPTPERRKESSHPKNIVEKLPMKKDSSRKHKNSSSSDTSGGKPPKKKKRSKSTSKRNRSTSSEISRVKTLDIKNKISTHSKLNGHLSETSRDSMKKESASQSKSNNATVESSREKPPEKEKKELKPFSKYNASFSNINLSSWKPSLHREHLRYQRKWKLKPLSVVCVDMQDVPLIFHHPKDPHPHQNSVPLKPHVTVTNSRMEMFKRLERDKASAFKKKLNRKAAKFMKKYKLMQREGANKKRAKIMDRIVSSTCSNSDTSSIMIPSRKVGKLINDNHKGRGAGKMSKADRDAEARRRKIEEVKKKAEKFSARGTRVLDWEKKTEYFKSNKKKEEAAKKEKEKALAEKRRKQEQLRKERLEKQKNAPSVSFQKILACIDAANKAEAMKPKVELKIPKLSRALPPREYKPDGRINIGDVAKEVTRLLASDVKVECPVIPDELGDFGEYTVRKIAWWFLKNEKSPAPQGLFHPESHDNDGLESEHEGDFDWPSDMSSIHGCVSDPEGVYGELPPDPKKVNDADWADDYCGAASLYAKVRRVKDVEDGKHEYITLEQAEATDNFKPFLRMKPGTNYEKPNFESKCFICERKVVGQRELGAHIRSDYHKDSFRNYSLKLAAYNEAMAVPQPKKEFVAKLVEYSVNTAANTNPEKPDMAEEMKHHVAKIEPVRSDSPGPLIGGEANPANGAVEVAEMPLPDNISLPSVQDYDISSDESLMNVKVVIRTEGKWDAELEKNFRHWQDEETKIAEQYNERREYYINEPQKHKKYDEEWLAFWEKRCNELEAEGVDTDNYNFEKEWLPFWLTRVQEIMKEEVEQDVKRLKRLFGIDKEILRARFGISAEATKRQNLKKKKCKTENLSSSVNSRKKSTMTEGEVSHVSEIQRMQNQREEMEFLERKHQRQREMQGRNDYRDKELQERNRRREKEMQERKRQREEKERESTFELGLSQPAVEVEAESNFETFDQRAQMGQGAVFTPKAALDQQPEKNNQPEKHDPLRQNSKWDARDKRDHRKDDKKEKKDYYDRKDHRERDWRNYRDKYHGRKDFKDRNDHHRHRDSKDHHKGRSDHNRPHQTERRKSFHEQGNSRDTSSQPQERIDQPKPNPPERKKSVSEQENPRESRNQPQERINETRPNLPERKKSVGEQETPRESRIQPQARINQPSPNPPERRSSLYDQLENSRDDSCNRPQRPQPTVAPTPKFVYSSNVLDAVESEESVSLPTPPGTSDDVTTYQQFPRSVSCDSGKRTENDNHLSKQTIRHKPAVSDEGLDEVSPTNSASLDIECDTKNNGVSKTVDMENISSCASSLESGEVASEVSVNTKSQNCNKPQQPPVPPVISDRRPSTNVDSGLRIQTYISR</sequence>
<proteinExistence type="predicted"/>
<feature type="compositionally biased region" description="Basic and acidic residues" evidence="1">
    <location>
        <begin position="220"/>
        <end position="242"/>
    </location>
</feature>
<feature type="compositionally biased region" description="Basic and acidic residues" evidence="1">
    <location>
        <begin position="1310"/>
        <end position="1336"/>
    </location>
</feature>
<feature type="compositionally biased region" description="Low complexity" evidence="1">
    <location>
        <begin position="250"/>
        <end position="259"/>
    </location>
</feature>
<feature type="compositionally biased region" description="Polar residues" evidence="1">
    <location>
        <begin position="1368"/>
        <end position="1377"/>
    </location>
</feature>
<feature type="region of interest" description="Disordered" evidence="1">
    <location>
        <begin position="1061"/>
        <end position="1096"/>
    </location>
</feature>
<name>A0ABP1QWD3_9HEXA</name>
<feature type="compositionally biased region" description="Polar residues" evidence="1">
    <location>
        <begin position="1531"/>
        <end position="1543"/>
    </location>
</feature>
<feature type="region of interest" description="Disordered" evidence="1">
    <location>
        <begin position="485"/>
        <end position="514"/>
    </location>
</feature>
<evidence type="ECO:0000313" key="3">
    <source>
        <dbReference type="Proteomes" id="UP001642540"/>
    </source>
</evidence>
<feature type="compositionally biased region" description="Basic and acidic residues" evidence="1">
    <location>
        <begin position="1342"/>
        <end position="1367"/>
    </location>
</feature>
<feature type="compositionally biased region" description="Basic and acidic residues" evidence="1">
    <location>
        <begin position="1281"/>
        <end position="1300"/>
    </location>
</feature>
<feature type="compositionally biased region" description="Basic residues" evidence="1">
    <location>
        <begin position="1267"/>
        <end position="1280"/>
    </location>
</feature>
<feature type="compositionally biased region" description="Basic and acidic residues" evidence="1">
    <location>
        <begin position="59"/>
        <end position="116"/>
    </location>
</feature>
<feature type="compositionally biased region" description="Basic residues" evidence="1">
    <location>
        <begin position="260"/>
        <end position="275"/>
    </location>
</feature>
<gene>
    <name evidence="2" type="ORF">ODALV1_LOCUS14713</name>
</gene>
<comment type="caution">
    <text evidence="2">The sequence shown here is derived from an EMBL/GenBank/DDBJ whole genome shotgun (WGS) entry which is preliminary data.</text>
</comment>
<feature type="region of interest" description="Disordered" evidence="1">
    <location>
        <begin position="59"/>
        <end position="343"/>
    </location>
</feature>
<protein>
    <recommendedName>
        <fullName evidence="4">C2H2-type domain-containing protein</fullName>
    </recommendedName>
</protein>
<feature type="region of interest" description="Disordered" evidence="1">
    <location>
        <begin position="683"/>
        <end position="703"/>
    </location>
</feature>
<feature type="compositionally biased region" description="Low complexity" evidence="1">
    <location>
        <begin position="204"/>
        <end position="219"/>
    </location>
</feature>
<organism evidence="2 3">
    <name type="scientific">Orchesella dallaii</name>
    <dbReference type="NCBI Taxonomy" id="48710"/>
    <lineage>
        <taxon>Eukaryota</taxon>
        <taxon>Metazoa</taxon>
        <taxon>Ecdysozoa</taxon>
        <taxon>Arthropoda</taxon>
        <taxon>Hexapoda</taxon>
        <taxon>Collembola</taxon>
        <taxon>Entomobryomorpha</taxon>
        <taxon>Entomobryoidea</taxon>
        <taxon>Orchesellidae</taxon>
        <taxon>Orchesellinae</taxon>
        <taxon>Orchesella</taxon>
    </lineage>
</organism>
<feature type="compositionally biased region" description="Basic and acidic residues" evidence="1">
    <location>
        <begin position="1111"/>
        <end position="1157"/>
    </location>
</feature>
<feature type="region of interest" description="Disordered" evidence="1">
    <location>
        <begin position="547"/>
        <end position="581"/>
    </location>
</feature>
<feature type="compositionally biased region" description="Polar residues" evidence="1">
    <location>
        <begin position="316"/>
        <end position="326"/>
    </location>
</feature>
<evidence type="ECO:0008006" key="4">
    <source>
        <dbReference type="Google" id="ProtNLM"/>
    </source>
</evidence>
<reference evidence="2 3" key="1">
    <citation type="submission" date="2024-08" db="EMBL/GenBank/DDBJ databases">
        <authorList>
            <person name="Cucini C."/>
            <person name="Frati F."/>
        </authorList>
    </citation>
    <scope>NUCLEOTIDE SEQUENCE [LARGE SCALE GENOMIC DNA]</scope>
</reference>
<feature type="region of interest" description="Disordered" evidence="1">
    <location>
        <begin position="1111"/>
        <end position="1504"/>
    </location>
</feature>
<feature type="compositionally biased region" description="Basic and acidic residues" evidence="1">
    <location>
        <begin position="504"/>
        <end position="514"/>
    </location>
</feature>
<feature type="compositionally biased region" description="Basic and acidic residues" evidence="1">
    <location>
        <begin position="124"/>
        <end position="186"/>
    </location>
</feature>
<feature type="compositionally biased region" description="Basic and acidic residues" evidence="1">
    <location>
        <begin position="328"/>
        <end position="343"/>
    </location>
</feature>
<accession>A0ABP1QWD3</accession>
<evidence type="ECO:0000313" key="2">
    <source>
        <dbReference type="EMBL" id="CAL8111085.1"/>
    </source>
</evidence>
<feature type="compositionally biased region" description="Basic and acidic residues" evidence="1">
    <location>
        <begin position="1458"/>
        <end position="1468"/>
    </location>
</feature>
<feature type="compositionally biased region" description="Polar residues" evidence="1">
    <location>
        <begin position="1442"/>
        <end position="1456"/>
    </location>
</feature>
<dbReference type="Proteomes" id="UP001642540">
    <property type="component" value="Unassembled WGS sequence"/>
</dbReference>